<sequence length="260" mass="30497">MRLKKRYIFLIIILSPLFYYFGNQLIAKLYNIKYPLLNEQITARDYTIELVFKSKYLSQVTKGGGYFNKNDVSYVMLDTLNEQFVFAANGFQDKTNQKKLMDLSKSKFSDIYPLTDVIVSRNGTVILSQVNPQKNFRDSIRKHAVAIHPLRDYFENTSKQLINKVFESKNKLHLNSLNPLQVFALHPTGSKTTRTWSGHQYLKVWINNRYVYFRTATNNTNIKLYLITYSNNERQTLMCLEGSVYIIKPVRDRDRIALCE</sequence>
<dbReference type="AlphaFoldDB" id="A0A9X4EQZ3"/>
<feature type="transmembrane region" description="Helical" evidence="1">
    <location>
        <begin position="7"/>
        <end position="26"/>
    </location>
</feature>
<accession>A0A9X4EQZ3</accession>
<dbReference type="EMBL" id="JAIWJY010000009">
    <property type="protein sequence ID" value="MDE1207674.1"/>
    <property type="molecule type" value="Genomic_DNA"/>
</dbReference>
<organism evidence="2 3">
    <name type="scientific">Tenacibaculum larymnensis</name>
    <dbReference type="NCBI Taxonomy" id="2878201"/>
    <lineage>
        <taxon>Bacteria</taxon>
        <taxon>Pseudomonadati</taxon>
        <taxon>Bacteroidota</taxon>
        <taxon>Flavobacteriia</taxon>
        <taxon>Flavobacteriales</taxon>
        <taxon>Flavobacteriaceae</taxon>
        <taxon>Tenacibaculum</taxon>
    </lineage>
</organism>
<protein>
    <submittedName>
        <fullName evidence="2">Uncharacterized protein</fullName>
    </submittedName>
</protein>
<keyword evidence="1" id="KW-0472">Membrane</keyword>
<comment type="caution">
    <text evidence="2">The sequence shown here is derived from an EMBL/GenBank/DDBJ whole genome shotgun (WGS) entry which is preliminary data.</text>
</comment>
<gene>
    <name evidence="2" type="ORF">LCI24_12795</name>
</gene>
<dbReference type="Proteomes" id="UP001149303">
    <property type="component" value="Unassembled WGS sequence"/>
</dbReference>
<name>A0A9X4EQZ3_9FLAO</name>
<dbReference type="RefSeq" id="WP_274640731.1">
    <property type="nucleotide sequence ID" value="NZ_JAIWJY010000009.1"/>
</dbReference>
<proteinExistence type="predicted"/>
<evidence type="ECO:0000256" key="1">
    <source>
        <dbReference type="SAM" id="Phobius"/>
    </source>
</evidence>
<reference evidence="2" key="1">
    <citation type="submission" date="2021-09" db="EMBL/GenBank/DDBJ databases">
        <authorList>
            <person name="Smyrli M."/>
        </authorList>
    </citation>
    <scope>NUCLEOTIDE SEQUENCE</scope>
    <source>
        <strain evidence="2">LAR25</strain>
    </source>
</reference>
<evidence type="ECO:0000313" key="3">
    <source>
        <dbReference type="Proteomes" id="UP001149303"/>
    </source>
</evidence>
<evidence type="ECO:0000313" key="2">
    <source>
        <dbReference type="EMBL" id="MDE1207674.1"/>
    </source>
</evidence>
<keyword evidence="1" id="KW-0812">Transmembrane</keyword>
<keyword evidence="1" id="KW-1133">Transmembrane helix</keyword>
<keyword evidence="3" id="KW-1185">Reference proteome</keyword>